<keyword evidence="2" id="KW-1185">Reference proteome</keyword>
<reference evidence="1" key="1">
    <citation type="journal article" date="2019" name="bioRxiv">
        <title>The Genome of the Zebra Mussel, Dreissena polymorpha: A Resource for Invasive Species Research.</title>
        <authorList>
            <person name="McCartney M.A."/>
            <person name="Auch B."/>
            <person name="Kono T."/>
            <person name="Mallez S."/>
            <person name="Zhang Y."/>
            <person name="Obille A."/>
            <person name="Becker A."/>
            <person name="Abrahante J.E."/>
            <person name="Garbe J."/>
            <person name="Badalamenti J.P."/>
            <person name="Herman A."/>
            <person name="Mangelson H."/>
            <person name="Liachko I."/>
            <person name="Sullivan S."/>
            <person name="Sone E.D."/>
            <person name="Koren S."/>
            <person name="Silverstein K.A.T."/>
            <person name="Beckman K.B."/>
            <person name="Gohl D.M."/>
        </authorList>
    </citation>
    <scope>NUCLEOTIDE SEQUENCE</scope>
    <source>
        <strain evidence="1">Duluth1</strain>
        <tissue evidence="1">Whole animal</tissue>
    </source>
</reference>
<sequence length="74" mass="8753">MYVRDFLTNIMHSTSTADYPTKAVVKDQVLVHELRRHFLTYDPANRRFNIQGILRECLKTFFALRHIPGNTNIF</sequence>
<dbReference type="AlphaFoldDB" id="A0A9D3Z1N1"/>
<comment type="caution">
    <text evidence="1">The sequence shown here is derived from an EMBL/GenBank/DDBJ whole genome shotgun (WGS) entry which is preliminary data.</text>
</comment>
<gene>
    <name evidence="1" type="ORF">DPMN_068456</name>
</gene>
<proteinExistence type="predicted"/>
<organism evidence="1 2">
    <name type="scientific">Dreissena polymorpha</name>
    <name type="common">Zebra mussel</name>
    <name type="synonym">Mytilus polymorpha</name>
    <dbReference type="NCBI Taxonomy" id="45954"/>
    <lineage>
        <taxon>Eukaryota</taxon>
        <taxon>Metazoa</taxon>
        <taxon>Spiralia</taxon>
        <taxon>Lophotrochozoa</taxon>
        <taxon>Mollusca</taxon>
        <taxon>Bivalvia</taxon>
        <taxon>Autobranchia</taxon>
        <taxon>Heteroconchia</taxon>
        <taxon>Euheterodonta</taxon>
        <taxon>Imparidentia</taxon>
        <taxon>Neoheterodontei</taxon>
        <taxon>Myida</taxon>
        <taxon>Dreissenoidea</taxon>
        <taxon>Dreissenidae</taxon>
        <taxon>Dreissena</taxon>
    </lineage>
</organism>
<evidence type="ECO:0000313" key="2">
    <source>
        <dbReference type="Proteomes" id="UP000828390"/>
    </source>
</evidence>
<evidence type="ECO:0000313" key="1">
    <source>
        <dbReference type="EMBL" id="KAH3708996.1"/>
    </source>
</evidence>
<protein>
    <submittedName>
        <fullName evidence="1">Uncharacterized protein</fullName>
    </submittedName>
</protein>
<reference evidence="1" key="2">
    <citation type="submission" date="2020-11" db="EMBL/GenBank/DDBJ databases">
        <authorList>
            <person name="McCartney M.A."/>
            <person name="Auch B."/>
            <person name="Kono T."/>
            <person name="Mallez S."/>
            <person name="Becker A."/>
            <person name="Gohl D.M."/>
            <person name="Silverstein K.A.T."/>
            <person name="Koren S."/>
            <person name="Bechman K.B."/>
            <person name="Herman A."/>
            <person name="Abrahante J.E."/>
            <person name="Garbe J."/>
        </authorList>
    </citation>
    <scope>NUCLEOTIDE SEQUENCE</scope>
    <source>
        <strain evidence="1">Duluth1</strain>
        <tissue evidence="1">Whole animal</tissue>
    </source>
</reference>
<name>A0A9D3Z1N1_DREPO</name>
<dbReference type="Proteomes" id="UP000828390">
    <property type="component" value="Unassembled WGS sequence"/>
</dbReference>
<accession>A0A9D3Z1N1</accession>
<dbReference type="EMBL" id="JAIWYP010000014">
    <property type="protein sequence ID" value="KAH3708996.1"/>
    <property type="molecule type" value="Genomic_DNA"/>
</dbReference>